<dbReference type="EMBL" id="WNTK01000117">
    <property type="protein sequence ID" value="KAG9471682.1"/>
    <property type="molecule type" value="Genomic_DNA"/>
</dbReference>
<dbReference type="Proteomes" id="UP000770717">
    <property type="component" value="Unassembled WGS sequence"/>
</dbReference>
<keyword evidence="2" id="KW-1185">Reference proteome</keyword>
<evidence type="ECO:0000313" key="2">
    <source>
        <dbReference type="Proteomes" id="UP000770717"/>
    </source>
</evidence>
<reference evidence="1" key="1">
    <citation type="thesis" date="2020" institute="ProQuest LLC" country="789 East Eisenhower Parkway, Ann Arbor, MI, USA">
        <title>Comparative Genomics and Chromosome Evolution.</title>
        <authorList>
            <person name="Mudd A.B."/>
        </authorList>
    </citation>
    <scope>NUCLEOTIDE SEQUENCE</scope>
    <source>
        <strain evidence="1">HN-11 Male</strain>
        <tissue evidence="1">Kidney and liver</tissue>
    </source>
</reference>
<organism evidence="1 2">
    <name type="scientific">Eleutherodactylus coqui</name>
    <name type="common">Puerto Rican coqui</name>
    <dbReference type="NCBI Taxonomy" id="57060"/>
    <lineage>
        <taxon>Eukaryota</taxon>
        <taxon>Metazoa</taxon>
        <taxon>Chordata</taxon>
        <taxon>Craniata</taxon>
        <taxon>Vertebrata</taxon>
        <taxon>Euteleostomi</taxon>
        <taxon>Amphibia</taxon>
        <taxon>Batrachia</taxon>
        <taxon>Anura</taxon>
        <taxon>Neobatrachia</taxon>
        <taxon>Hyloidea</taxon>
        <taxon>Eleutherodactylidae</taxon>
        <taxon>Eleutherodactylinae</taxon>
        <taxon>Eleutherodactylus</taxon>
        <taxon>Eleutherodactylus</taxon>
    </lineage>
</organism>
<name>A0A8J6JX88_ELECQ</name>
<comment type="caution">
    <text evidence="1">The sequence shown here is derived from an EMBL/GenBank/DDBJ whole genome shotgun (WGS) entry which is preliminary data.</text>
</comment>
<proteinExistence type="predicted"/>
<dbReference type="AlphaFoldDB" id="A0A8J6JX88"/>
<sequence>MPSCGPSSAIFNSHISTELSDYSVLCDSMHRWSKRPITSGSESGAAISAPPGPEGRCGHLCSSRPGGAVRPSLFLQARRGGAAISAPPGLKGRCGHLCSSRPGGAL</sequence>
<evidence type="ECO:0000313" key="1">
    <source>
        <dbReference type="EMBL" id="KAG9471682.1"/>
    </source>
</evidence>
<protein>
    <submittedName>
        <fullName evidence="1">Uncharacterized protein</fullName>
    </submittedName>
</protein>
<accession>A0A8J6JX88</accession>
<gene>
    <name evidence="1" type="ORF">GDO78_013797</name>
</gene>